<dbReference type="GO" id="GO:0005634">
    <property type="term" value="C:nucleus"/>
    <property type="evidence" value="ECO:0007669"/>
    <property type="project" value="TreeGrafter"/>
</dbReference>
<dbReference type="InterPro" id="IPR013088">
    <property type="entry name" value="Znf_NHR/GATA"/>
</dbReference>
<dbReference type="GO" id="GO:0048599">
    <property type="term" value="P:oocyte development"/>
    <property type="evidence" value="ECO:0007669"/>
    <property type="project" value="TreeGrafter"/>
</dbReference>
<evidence type="ECO:0000256" key="2">
    <source>
        <dbReference type="PROSITE-ProRule" id="PRU00094"/>
    </source>
</evidence>
<dbReference type="SUPFAM" id="SSF57716">
    <property type="entry name" value="Glucocorticoid receptor-like (DNA-binding domain)"/>
    <property type="match status" value="1"/>
</dbReference>
<keyword evidence="1" id="KW-0539">Nucleus</keyword>
<evidence type="ECO:0000256" key="3">
    <source>
        <dbReference type="SAM" id="MobiDB-lite"/>
    </source>
</evidence>
<name>A0A6P7XF93_9AMPH</name>
<dbReference type="GO" id="GO:0043565">
    <property type="term" value="F:sequence-specific DNA binding"/>
    <property type="evidence" value="ECO:0007669"/>
    <property type="project" value="InterPro"/>
</dbReference>
<keyword evidence="5" id="KW-1185">Reference proteome</keyword>
<feature type="compositionally biased region" description="Basic and acidic residues" evidence="3">
    <location>
        <begin position="67"/>
        <end position="83"/>
    </location>
</feature>
<keyword evidence="2" id="KW-0862">Zinc</keyword>
<keyword evidence="2" id="KW-0863">Zinc-finger</keyword>
<dbReference type="RefSeq" id="XP_030051153.1">
    <property type="nucleotide sequence ID" value="XM_030195293.1"/>
</dbReference>
<dbReference type="PANTHER" id="PTHR47341">
    <property type="entry name" value="GATA-TYPE ZINC FINGER PROTEIN 1"/>
    <property type="match status" value="1"/>
</dbReference>
<dbReference type="GO" id="GO:0008270">
    <property type="term" value="F:zinc ion binding"/>
    <property type="evidence" value="ECO:0007669"/>
    <property type="project" value="UniProtKB-KW"/>
</dbReference>
<sequence length="504" mass="55583">MRKLRSPVYVPFASVLLQGMEAPVFAEGPEPPDFSLLRELLFPPCLEPDPPPPGLQEEEVETLQLQQEERVQRAADPEERETSGHAAARGCAGSRPRATRGRSWSPRPPRACSARAGRQGQRQEQQRGRGMKGRGSERRSAFDQTAAMDPLRSFSMSCSLQAPDPSVLFFLQESAKLLPKPELDAEDSKAAGQAVSSSPGTSESHVFKMDYSLLPMCSKLTCSCPQQSHPQAFSLLPTMHCFSAMDALNLISIQCTDLVNSRSLMGNHSRMSTTEAMPEGDLPVMMETSEDDLDMSLTERLMLHHKSIGTSGEEMRSSPAATALQGKDGVAVPNDTSLTSIGCAKMPRKQKRPTKGAAPRDPTFEGVWFQMRLRFGEGDYGNCHLLTTFQYSVRCWKRSHRSKSGQIRSTNDTIRPNSFEEAQGAFCALRNKCCASCRTEKTPLWRDAEDGTPLCNACGIRYKKYGIRCFKCWNIPKKEGKACSKCSNCGGRLHVSLSKCKAGK</sequence>
<evidence type="ECO:0000259" key="4">
    <source>
        <dbReference type="PROSITE" id="PS50114"/>
    </source>
</evidence>
<dbReference type="InParanoid" id="A0A6P7XF93"/>
<dbReference type="AlphaFoldDB" id="A0A6P7XF93"/>
<dbReference type="InterPro" id="IPR053116">
    <property type="entry name" value="GATA-type_Znf_Regulator"/>
</dbReference>
<evidence type="ECO:0000313" key="5">
    <source>
        <dbReference type="Proteomes" id="UP000515156"/>
    </source>
</evidence>
<gene>
    <name evidence="6" type="primary">ZGLP1</name>
</gene>
<dbReference type="SMART" id="SM00401">
    <property type="entry name" value="ZnF_GATA"/>
    <property type="match status" value="1"/>
</dbReference>
<feature type="region of interest" description="Disordered" evidence="3">
    <location>
        <begin position="42"/>
        <end position="143"/>
    </location>
</feature>
<reference evidence="6" key="1">
    <citation type="submission" date="2025-08" db="UniProtKB">
        <authorList>
            <consortium name="RefSeq"/>
        </authorList>
    </citation>
    <scope>IDENTIFICATION</scope>
</reference>
<keyword evidence="2" id="KW-0479">Metal-binding</keyword>
<dbReference type="Proteomes" id="UP000515156">
    <property type="component" value="Chromosome 3"/>
</dbReference>
<dbReference type="InterPro" id="IPR000679">
    <property type="entry name" value="Znf_GATA"/>
</dbReference>
<dbReference type="Pfam" id="PF00320">
    <property type="entry name" value="GATA"/>
    <property type="match status" value="1"/>
</dbReference>
<dbReference type="CTD" id="100125288"/>
<dbReference type="PANTHER" id="PTHR47341:SF1">
    <property type="entry name" value="GATA-TYPE ZINC FINGER PROTEIN 1"/>
    <property type="match status" value="1"/>
</dbReference>
<evidence type="ECO:0000313" key="6">
    <source>
        <dbReference type="RefSeq" id="XP_030051153.1"/>
    </source>
</evidence>
<dbReference type="GeneID" id="115464914"/>
<feature type="region of interest" description="Disordered" evidence="3">
    <location>
        <begin position="182"/>
        <end position="202"/>
    </location>
</feature>
<dbReference type="CDD" id="cd00202">
    <property type="entry name" value="ZnF_GATA"/>
    <property type="match status" value="1"/>
</dbReference>
<dbReference type="Gene3D" id="3.30.50.10">
    <property type="entry name" value="Erythroid Transcription Factor GATA-1, subunit A"/>
    <property type="match status" value="1"/>
</dbReference>
<feature type="compositionally biased region" description="Pro residues" evidence="3">
    <location>
        <begin position="45"/>
        <end position="54"/>
    </location>
</feature>
<organism evidence="5 6">
    <name type="scientific">Microcaecilia unicolor</name>
    <dbReference type="NCBI Taxonomy" id="1415580"/>
    <lineage>
        <taxon>Eukaryota</taxon>
        <taxon>Metazoa</taxon>
        <taxon>Chordata</taxon>
        <taxon>Craniata</taxon>
        <taxon>Vertebrata</taxon>
        <taxon>Euteleostomi</taxon>
        <taxon>Amphibia</taxon>
        <taxon>Gymnophiona</taxon>
        <taxon>Siphonopidae</taxon>
        <taxon>Microcaecilia</taxon>
    </lineage>
</organism>
<proteinExistence type="predicted"/>
<feature type="domain" description="GATA-type" evidence="4">
    <location>
        <begin position="434"/>
        <end position="467"/>
    </location>
</feature>
<protein>
    <submittedName>
        <fullName evidence="6">GATA-type zinc finger protein 1 isoform X1</fullName>
    </submittedName>
</protein>
<dbReference type="GO" id="GO:0006357">
    <property type="term" value="P:regulation of transcription by RNA polymerase II"/>
    <property type="evidence" value="ECO:0007669"/>
    <property type="project" value="TreeGrafter"/>
</dbReference>
<dbReference type="GO" id="GO:0007283">
    <property type="term" value="P:spermatogenesis"/>
    <property type="evidence" value="ECO:0007669"/>
    <property type="project" value="TreeGrafter"/>
</dbReference>
<dbReference type="KEGG" id="muo:115464914"/>
<dbReference type="PROSITE" id="PS50114">
    <property type="entry name" value="GATA_ZN_FINGER_2"/>
    <property type="match status" value="1"/>
</dbReference>
<dbReference type="OrthoDB" id="2162994at2759"/>
<accession>A0A6P7XF93</accession>
<evidence type="ECO:0000256" key="1">
    <source>
        <dbReference type="ARBA" id="ARBA00023242"/>
    </source>
</evidence>